<dbReference type="EMBL" id="JACGCI010000252">
    <property type="protein sequence ID" value="KAF6741384.1"/>
    <property type="molecule type" value="Genomic_DNA"/>
</dbReference>
<dbReference type="OrthoDB" id="3041043at2759"/>
<sequence length="262" mass="29804">MVVYQTFIQQWYRLPNELKCHVFGFLSLSDVISFAHTSLQFRVFALDCLRLRLNELVTEYRLSLYTLFMILDRFNTVISGSTALEIVHPTGITPNNLDLLCPKQEADSLCSFLMFKGYTPLVPQATIGPSIIDDTPGQNCIDSVRFLRQPSSGAIIHVLVATSASPLVTLFSFHSTFTMNFISAHAIYSCYYSLTEQNKGKSLFKVPHNSADEQHTQDFEMYRIIRSQYNLVVFSMKQNIKRAVSPTFLHAPLFRIPTRATP</sequence>
<dbReference type="CDD" id="cd09917">
    <property type="entry name" value="F-box_SF"/>
    <property type="match status" value="1"/>
</dbReference>
<proteinExistence type="predicted"/>
<evidence type="ECO:0000259" key="1">
    <source>
        <dbReference type="Pfam" id="PF12937"/>
    </source>
</evidence>
<dbReference type="Pfam" id="PF12937">
    <property type="entry name" value="F-box-like"/>
    <property type="match status" value="1"/>
</dbReference>
<dbReference type="InterPro" id="IPR001810">
    <property type="entry name" value="F-box_dom"/>
</dbReference>
<accession>A0A8H6H6M3</accession>
<evidence type="ECO:0000313" key="3">
    <source>
        <dbReference type="Proteomes" id="UP000521943"/>
    </source>
</evidence>
<protein>
    <recommendedName>
        <fullName evidence="1">F-box domain-containing protein</fullName>
    </recommendedName>
</protein>
<gene>
    <name evidence="2" type="ORF">DFP72DRAFT_1084090</name>
</gene>
<dbReference type="Proteomes" id="UP000521943">
    <property type="component" value="Unassembled WGS sequence"/>
</dbReference>
<dbReference type="SUPFAM" id="SSF81383">
    <property type="entry name" value="F-box domain"/>
    <property type="match status" value="1"/>
</dbReference>
<dbReference type="AlphaFoldDB" id="A0A8H6H6M3"/>
<comment type="caution">
    <text evidence="2">The sequence shown here is derived from an EMBL/GenBank/DDBJ whole genome shotgun (WGS) entry which is preliminary data.</text>
</comment>
<keyword evidence="3" id="KW-1185">Reference proteome</keyword>
<dbReference type="InterPro" id="IPR036047">
    <property type="entry name" value="F-box-like_dom_sf"/>
</dbReference>
<reference evidence="2 3" key="1">
    <citation type="submission" date="2020-07" db="EMBL/GenBank/DDBJ databases">
        <title>Comparative genomics of pyrophilous fungi reveals a link between fire events and developmental genes.</title>
        <authorList>
            <consortium name="DOE Joint Genome Institute"/>
            <person name="Steindorff A.S."/>
            <person name="Carver A."/>
            <person name="Calhoun S."/>
            <person name="Stillman K."/>
            <person name="Liu H."/>
            <person name="Lipzen A."/>
            <person name="Pangilinan J."/>
            <person name="Labutti K."/>
            <person name="Bruns T.D."/>
            <person name="Grigoriev I.V."/>
        </authorList>
    </citation>
    <scope>NUCLEOTIDE SEQUENCE [LARGE SCALE GENOMIC DNA]</scope>
    <source>
        <strain evidence="2 3">CBS 144469</strain>
    </source>
</reference>
<feature type="domain" description="F-box" evidence="1">
    <location>
        <begin position="11"/>
        <end position="48"/>
    </location>
</feature>
<evidence type="ECO:0000313" key="2">
    <source>
        <dbReference type="EMBL" id="KAF6741384.1"/>
    </source>
</evidence>
<name>A0A8H6H6M3_9AGAR</name>
<organism evidence="2 3">
    <name type="scientific">Ephemerocybe angulata</name>
    <dbReference type="NCBI Taxonomy" id="980116"/>
    <lineage>
        <taxon>Eukaryota</taxon>
        <taxon>Fungi</taxon>
        <taxon>Dikarya</taxon>
        <taxon>Basidiomycota</taxon>
        <taxon>Agaricomycotina</taxon>
        <taxon>Agaricomycetes</taxon>
        <taxon>Agaricomycetidae</taxon>
        <taxon>Agaricales</taxon>
        <taxon>Agaricineae</taxon>
        <taxon>Psathyrellaceae</taxon>
        <taxon>Ephemerocybe</taxon>
    </lineage>
</organism>